<dbReference type="AlphaFoldDB" id="A0A4P7NN57"/>
<sequence length="112" mass="12520">MRLQLISVIALGLCAWQSAAKDPDPYWCSVLIDCPTFTLKNLVEVDSGFSKRISGKEYFFRFHEGCDVSVDGGIWPTDCEVSAKKAKPDWAKLYVEVFKARGRSSCFGRSST</sequence>
<dbReference type="EMBL" id="CP034209">
    <property type="protein sequence ID" value="QBZ63701.1"/>
    <property type="molecule type" value="Genomic_DNA"/>
</dbReference>
<evidence type="ECO:0000256" key="1">
    <source>
        <dbReference type="SAM" id="SignalP"/>
    </source>
</evidence>
<protein>
    <submittedName>
        <fullName evidence="2">Uncharacterized protein</fullName>
    </submittedName>
</protein>
<evidence type="ECO:0000313" key="3">
    <source>
        <dbReference type="Proteomes" id="UP000294847"/>
    </source>
</evidence>
<proteinExistence type="predicted"/>
<dbReference type="Proteomes" id="UP000294847">
    <property type="component" value="Chromosome 6"/>
</dbReference>
<keyword evidence="1" id="KW-0732">Signal</keyword>
<name>A0A4P7NN57_PYROR</name>
<gene>
    <name evidence="2" type="ORF">PoMZ_05388</name>
</gene>
<evidence type="ECO:0000313" key="2">
    <source>
        <dbReference type="EMBL" id="QBZ63701.1"/>
    </source>
</evidence>
<reference evidence="2 3" key="1">
    <citation type="journal article" date="2019" name="Mol. Biol. Evol.">
        <title>Blast fungal genomes show frequent chromosomal changes, gene gains and losses, and effector gene turnover.</title>
        <authorList>
            <person name="Gomez Luciano L.B."/>
            <person name="Jason Tsai I."/>
            <person name="Chuma I."/>
            <person name="Tosa Y."/>
            <person name="Chen Y.H."/>
            <person name="Li J.Y."/>
            <person name="Li M.Y."/>
            <person name="Jade Lu M.Y."/>
            <person name="Nakayashiki H."/>
            <person name="Li W.H."/>
        </authorList>
    </citation>
    <scope>NUCLEOTIDE SEQUENCE [LARGE SCALE GENOMIC DNA]</scope>
    <source>
        <strain evidence="2">MZ5-1-6</strain>
    </source>
</reference>
<feature type="chain" id="PRO_5020749262" evidence="1">
    <location>
        <begin position="21"/>
        <end position="112"/>
    </location>
</feature>
<feature type="signal peptide" evidence="1">
    <location>
        <begin position="1"/>
        <end position="20"/>
    </location>
</feature>
<organism evidence="2 3">
    <name type="scientific">Pyricularia oryzae</name>
    <name type="common">Rice blast fungus</name>
    <name type="synonym">Magnaporthe oryzae</name>
    <dbReference type="NCBI Taxonomy" id="318829"/>
    <lineage>
        <taxon>Eukaryota</taxon>
        <taxon>Fungi</taxon>
        <taxon>Dikarya</taxon>
        <taxon>Ascomycota</taxon>
        <taxon>Pezizomycotina</taxon>
        <taxon>Sordariomycetes</taxon>
        <taxon>Sordariomycetidae</taxon>
        <taxon>Magnaporthales</taxon>
        <taxon>Pyriculariaceae</taxon>
        <taxon>Pyricularia</taxon>
    </lineage>
</organism>
<accession>A0A4P7NN57</accession>